<evidence type="ECO:0000313" key="2">
    <source>
        <dbReference type="Proteomes" id="UP000198599"/>
    </source>
</evidence>
<dbReference type="Proteomes" id="UP000198599">
    <property type="component" value="Unassembled WGS sequence"/>
</dbReference>
<reference evidence="2" key="1">
    <citation type="submission" date="2016-10" db="EMBL/GenBank/DDBJ databases">
        <authorList>
            <person name="Varghese N."/>
            <person name="Submissions S."/>
        </authorList>
    </citation>
    <scope>NUCLEOTIDE SEQUENCE [LARGE SCALE GENOMIC DNA]</scope>
    <source>
        <strain evidence="2">DSM 28463</strain>
    </source>
</reference>
<dbReference type="GO" id="GO:0016811">
    <property type="term" value="F:hydrolase activity, acting on carbon-nitrogen (but not peptide) bonds, in linear amides"/>
    <property type="evidence" value="ECO:0007669"/>
    <property type="project" value="InterPro"/>
</dbReference>
<dbReference type="Pfam" id="PF03069">
    <property type="entry name" value="FmdA_AmdA"/>
    <property type="match status" value="2"/>
</dbReference>
<protein>
    <submittedName>
        <fullName evidence="1">Acetamidase/formamidase</fullName>
    </submittedName>
</protein>
<dbReference type="InterPro" id="IPR004304">
    <property type="entry name" value="FmdA_AmdA"/>
</dbReference>
<dbReference type="AlphaFoldDB" id="A0A1I5GV15"/>
<dbReference type="RefSeq" id="WP_092842343.1">
    <property type="nucleotide sequence ID" value="NZ_FOVP01000040.1"/>
</dbReference>
<evidence type="ECO:0000313" key="1">
    <source>
        <dbReference type="EMBL" id="SFO39835.1"/>
    </source>
</evidence>
<name>A0A1I5GV15_9RHOB</name>
<dbReference type="PANTHER" id="PTHR31891">
    <property type="entry name" value="FORMAMIDASE C869.04-RELATED"/>
    <property type="match status" value="1"/>
</dbReference>
<organism evidence="1 2">
    <name type="scientific">Roseovarius lutimaris</name>
    <dbReference type="NCBI Taxonomy" id="1005928"/>
    <lineage>
        <taxon>Bacteria</taxon>
        <taxon>Pseudomonadati</taxon>
        <taxon>Pseudomonadota</taxon>
        <taxon>Alphaproteobacteria</taxon>
        <taxon>Rhodobacterales</taxon>
        <taxon>Roseobacteraceae</taxon>
        <taxon>Roseovarius</taxon>
    </lineage>
</organism>
<accession>A0A1I5GV15</accession>
<proteinExistence type="predicted"/>
<dbReference type="Gene3D" id="2.60.120.580">
    <property type="entry name" value="Acetamidase/Formamidase-like domains"/>
    <property type="match status" value="2"/>
</dbReference>
<gene>
    <name evidence="1" type="ORF">SAMN04487859_14012</name>
</gene>
<dbReference type="EMBL" id="FOVP01000040">
    <property type="protein sequence ID" value="SFO39835.1"/>
    <property type="molecule type" value="Genomic_DNA"/>
</dbReference>
<dbReference type="Gene3D" id="3.10.28.20">
    <property type="entry name" value="Acetamidase/Formamidase-like domains"/>
    <property type="match status" value="1"/>
</dbReference>
<dbReference type="OrthoDB" id="9785236at2"/>
<dbReference type="STRING" id="1005928.SAMN04487859_14012"/>
<keyword evidence="2" id="KW-1185">Reference proteome</keyword>
<dbReference type="PANTHER" id="PTHR31891:SF1">
    <property type="entry name" value="FORMAMIDASE C869.04-RELATED"/>
    <property type="match status" value="1"/>
</dbReference>
<sequence>MANYEIDWKPENVFWGYFDPATKPVATVASGDEVLLHALPACDPPDLPPEGKGTVLPAHLAAMDAHKSNKGAGPHMVTGPVYVDGAMPGDVLQVDILEVKTAQDWGFTAIMPLLGALPDEFTDYERLHIAIDQEAGVCRMPWGLELPLEPFFGIMAVAPPSEWGRIGTPEPRAMGGNMDNKELKPGTTLYLPVFQEGALFSAGDGHGRQGDGEVCIAAVETALTGKFRLTVRKDMQLKTPFAENAEYLISMGFDEDLDEAMRKAVRDMIDVVANRAGLTRNHAYMLLSLAGDLRITQVVDGEKGVHMMFKKEWLSD</sequence>
<dbReference type="SUPFAM" id="SSF141130">
    <property type="entry name" value="Acetamidase/Formamidase-like"/>
    <property type="match status" value="1"/>
</dbReference>